<dbReference type="InterPro" id="IPR046357">
    <property type="entry name" value="PPIase_dom_sf"/>
</dbReference>
<evidence type="ECO:0000256" key="1">
    <source>
        <dbReference type="ARBA" id="ARBA00004382"/>
    </source>
</evidence>
<comment type="similarity">
    <text evidence="11">Belongs to the PpiD chaperone family.</text>
</comment>
<reference evidence="17 18" key="1">
    <citation type="submission" date="2020-07" db="EMBL/GenBank/DDBJ databases">
        <title>Complete genome sequence for Sandaracinobacter sp. M6.</title>
        <authorList>
            <person name="Tang Y."/>
            <person name="Liu Q."/>
            <person name="Guo Z."/>
            <person name="Lei P."/>
            <person name="Huang B."/>
        </authorList>
    </citation>
    <scope>NUCLEOTIDE SEQUENCE [LARGE SCALE GENOMIC DNA]</scope>
    <source>
        <strain evidence="17 18">M6</strain>
    </source>
</reference>
<evidence type="ECO:0000256" key="12">
    <source>
        <dbReference type="ARBA" id="ARBA00040743"/>
    </source>
</evidence>
<keyword evidence="18" id="KW-1185">Reference proteome</keyword>
<dbReference type="Gene3D" id="3.10.50.40">
    <property type="match status" value="1"/>
</dbReference>
<dbReference type="PANTHER" id="PTHR47529:SF1">
    <property type="entry name" value="PERIPLASMIC CHAPERONE PPID"/>
    <property type="match status" value="1"/>
</dbReference>
<dbReference type="InterPro" id="IPR027304">
    <property type="entry name" value="Trigger_fact/SurA_dom_sf"/>
</dbReference>
<dbReference type="Gene3D" id="1.10.4030.10">
    <property type="entry name" value="Porin chaperone SurA, peptide-binding domain"/>
    <property type="match status" value="1"/>
</dbReference>
<evidence type="ECO:0000256" key="11">
    <source>
        <dbReference type="ARBA" id="ARBA00038408"/>
    </source>
</evidence>
<evidence type="ECO:0000256" key="5">
    <source>
        <dbReference type="ARBA" id="ARBA00022692"/>
    </source>
</evidence>
<keyword evidence="4" id="KW-0997">Cell inner membrane</keyword>
<keyword evidence="14" id="KW-0697">Rotamase</keyword>
<dbReference type="SUPFAM" id="SSF54534">
    <property type="entry name" value="FKBP-like"/>
    <property type="match status" value="1"/>
</dbReference>
<name>A0A7G5IJW4_9SPHN</name>
<dbReference type="Pfam" id="PF13145">
    <property type="entry name" value="Rotamase_2"/>
    <property type="match status" value="1"/>
</dbReference>
<sequence length="646" mass="66747">MLSSLRKSATSWVGVIILGVVIIAFVVTLFHDPMGGGGRGASGATLATVGKAPVTEADYMRMFDRAIRQQRETSKGMTNAQFVTLGGADAVFEQMVEMKALDAFAARAGLDVSKKVLDGEIASIPAAQLNGKFDEASFRRLLQDQRLSEAQLRELLSADIRRRQLLTPVSLGTSVPAGIAKPYADLLLEARRGAILVVPAALMRDVPAPTEAQVAAFYAANKAAYTVPERRAFRWAMLDAAAFAAQAAPTEAQVAAYFKENAAEFGGVETRTLNQVVLQDRAAAERLVAAARGGQGFAAAAAAAGFTPADTALGSQTQAAFAGASSAAVAAAAFRTPVGGVSDAVQSPLGWHVVQVAAVTAAKPQGMAAARATIVARLTEEKEQDLLADAVAKAEDRFTGGESFADVARDLKLIVNSAPPLTADGRVLKSDYRLPADAAPILSKLFDMEPNEPAQVVEVTKGRFALVELGDVTPPTAVPLAEIRPAVVAAWTQTEAAKRAEALAKRLAGEAGKGASLASLAAANGLPAPQTVTVRRLELSQMAQQGQAVPPPVVMLLNTPAGRANVAPAPGGQGWFVVKTDAVTPGNAAALPQLVAAVRSSFGRDSADEMAAAFGRAVQRDVGVVRGAAALAGLKRKLAGEGAAAQ</sequence>
<feature type="domain" description="PpiC" evidence="16">
    <location>
        <begin position="249"/>
        <end position="358"/>
    </location>
</feature>
<evidence type="ECO:0000256" key="10">
    <source>
        <dbReference type="ARBA" id="ARBA00031484"/>
    </source>
</evidence>
<evidence type="ECO:0000256" key="15">
    <source>
        <dbReference type="SAM" id="Phobius"/>
    </source>
</evidence>
<evidence type="ECO:0000256" key="9">
    <source>
        <dbReference type="ARBA" id="ARBA00030642"/>
    </source>
</evidence>
<dbReference type="GO" id="GO:0005886">
    <property type="term" value="C:plasma membrane"/>
    <property type="evidence" value="ECO:0007669"/>
    <property type="project" value="UniProtKB-SubCell"/>
</dbReference>
<evidence type="ECO:0000313" key="18">
    <source>
        <dbReference type="Proteomes" id="UP000515292"/>
    </source>
</evidence>
<dbReference type="InterPro" id="IPR052029">
    <property type="entry name" value="PpiD_chaperone"/>
</dbReference>
<dbReference type="Pfam" id="PF13624">
    <property type="entry name" value="SurA_N_3"/>
    <property type="match status" value="1"/>
</dbReference>
<evidence type="ECO:0000256" key="8">
    <source>
        <dbReference type="ARBA" id="ARBA00023186"/>
    </source>
</evidence>
<evidence type="ECO:0000256" key="13">
    <source>
        <dbReference type="ARBA" id="ARBA00042775"/>
    </source>
</evidence>
<accession>A0A7G5IJW4</accession>
<dbReference type="PROSITE" id="PS50198">
    <property type="entry name" value="PPIC_PPIASE_2"/>
    <property type="match status" value="1"/>
</dbReference>
<keyword evidence="3" id="KW-1003">Cell membrane</keyword>
<dbReference type="SUPFAM" id="SSF109998">
    <property type="entry name" value="Triger factor/SurA peptide-binding domain-like"/>
    <property type="match status" value="1"/>
</dbReference>
<keyword evidence="8" id="KW-0143">Chaperone</keyword>
<keyword evidence="7 15" id="KW-0472">Membrane</keyword>
<dbReference type="Proteomes" id="UP000515292">
    <property type="component" value="Chromosome"/>
</dbReference>
<evidence type="ECO:0000256" key="3">
    <source>
        <dbReference type="ARBA" id="ARBA00022475"/>
    </source>
</evidence>
<gene>
    <name evidence="17" type="ORF">H3309_03965</name>
</gene>
<dbReference type="KEGG" id="sand:H3309_03965"/>
<evidence type="ECO:0000256" key="4">
    <source>
        <dbReference type="ARBA" id="ARBA00022519"/>
    </source>
</evidence>
<evidence type="ECO:0000259" key="16">
    <source>
        <dbReference type="PROSITE" id="PS50198"/>
    </source>
</evidence>
<keyword evidence="6 15" id="KW-1133">Transmembrane helix</keyword>
<comment type="subcellular location">
    <subcellularLocation>
        <location evidence="1">Cell inner membrane</location>
        <topology evidence="1">Single-pass type II membrane protein</topology>
        <orientation evidence="1">Periplasmic side</orientation>
    </subcellularLocation>
</comment>
<evidence type="ECO:0000256" key="7">
    <source>
        <dbReference type="ARBA" id="ARBA00023136"/>
    </source>
</evidence>
<keyword evidence="14 17" id="KW-0413">Isomerase</keyword>
<evidence type="ECO:0000256" key="6">
    <source>
        <dbReference type="ARBA" id="ARBA00022989"/>
    </source>
</evidence>
<keyword evidence="5 15" id="KW-0812">Transmembrane</keyword>
<dbReference type="InterPro" id="IPR000297">
    <property type="entry name" value="PPIase_PpiC"/>
</dbReference>
<dbReference type="RefSeq" id="WP_182297479.1">
    <property type="nucleotide sequence ID" value="NZ_CP059851.1"/>
</dbReference>
<dbReference type="EMBL" id="CP059851">
    <property type="protein sequence ID" value="QMW23656.1"/>
    <property type="molecule type" value="Genomic_DNA"/>
</dbReference>
<evidence type="ECO:0000256" key="2">
    <source>
        <dbReference type="ARBA" id="ARBA00018370"/>
    </source>
</evidence>
<proteinExistence type="inferred from homology"/>
<evidence type="ECO:0000313" key="17">
    <source>
        <dbReference type="EMBL" id="QMW23656.1"/>
    </source>
</evidence>
<dbReference type="AlphaFoldDB" id="A0A7G5IJW4"/>
<evidence type="ECO:0000256" key="14">
    <source>
        <dbReference type="PROSITE-ProRule" id="PRU00278"/>
    </source>
</evidence>
<dbReference type="GO" id="GO:0003755">
    <property type="term" value="F:peptidyl-prolyl cis-trans isomerase activity"/>
    <property type="evidence" value="ECO:0007669"/>
    <property type="project" value="UniProtKB-KW"/>
</dbReference>
<protein>
    <recommendedName>
        <fullName evidence="2">Parvulin-like PPIase</fullName>
    </recommendedName>
    <alternativeName>
        <fullName evidence="9">Peptidyl-prolyl cis-trans isomerase plp</fullName>
    </alternativeName>
    <alternativeName>
        <fullName evidence="12">Periplasmic chaperone PpiD</fullName>
    </alternativeName>
    <alternativeName>
        <fullName evidence="13">Periplasmic folding chaperone</fullName>
    </alternativeName>
    <alternativeName>
        <fullName evidence="10">Rotamase plp</fullName>
    </alternativeName>
</protein>
<organism evidence="17 18">
    <name type="scientific">Sandaracinobacteroides saxicola</name>
    <dbReference type="NCBI Taxonomy" id="2759707"/>
    <lineage>
        <taxon>Bacteria</taxon>
        <taxon>Pseudomonadati</taxon>
        <taxon>Pseudomonadota</taxon>
        <taxon>Alphaproteobacteria</taxon>
        <taxon>Sphingomonadales</taxon>
        <taxon>Sphingosinicellaceae</taxon>
        <taxon>Sandaracinobacteroides</taxon>
    </lineage>
</organism>
<dbReference type="PANTHER" id="PTHR47529">
    <property type="entry name" value="PEPTIDYL-PROLYL CIS-TRANS ISOMERASE D"/>
    <property type="match status" value="1"/>
</dbReference>
<feature type="transmembrane region" description="Helical" evidence="15">
    <location>
        <begin position="12"/>
        <end position="30"/>
    </location>
</feature>